<dbReference type="RefSeq" id="WP_014592998.1">
    <property type="nucleotide sequence ID" value="NC_017531.2"/>
</dbReference>
<dbReference type="PROSITE" id="PS50873">
    <property type="entry name" value="PEROXIDASE_4"/>
    <property type="match status" value="2"/>
</dbReference>
<dbReference type="CDD" id="cd08200">
    <property type="entry name" value="catalase_peroxidase_2"/>
    <property type="match status" value="1"/>
</dbReference>
<dbReference type="InterPro" id="IPR010255">
    <property type="entry name" value="Haem_peroxidase_sf"/>
</dbReference>
<dbReference type="GeneID" id="57269394"/>
<keyword evidence="2 12" id="KW-0349">Heme</keyword>
<evidence type="ECO:0000256" key="5">
    <source>
        <dbReference type="ARBA" id="ARBA00023004"/>
    </source>
</evidence>
<dbReference type="NCBIfam" id="TIGR00198">
    <property type="entry name" value="cat_per_HPI"/>
    <property type="match status" value="1"/>
</dbReference>
<evidence type="ECO:0000313" key="17">
    <source>
        <dbReference type="Proteomes" id="UP000006690"/>
    </source>
</evidence>
<evidence type="ECO:0000256" key="3">
    <source>
        <dbReference type="ARBA" id="ARBA00022723"/>
    </source>
</evidence>
<feature type="domain" description="Plant heme peroxidase family profile" evidence="15">
    <location>
        <begin position="144"/>
        <end position="429"/>
    </location>
</feature>
<feature type="domain" description="Plant heme peroxidase family profile" evidence="15">
    <location>
        <begin position="465"/>
        <end position="732"/>
    </location>
</feature>
<accession>A0A0H3KX99</accession>
<evidence type="ECO:0000259" key="15">
    <source>
        <dbReference type="PROSITE" id="PS50873"/>
    </source>
</evidence>
<sequence>MSTPKDNDVAASGKCPFHHGKSEEESVLARGAGSGTSNRDWWPNMLRVDLLNQHSNRSNPLGENFNYREAFSTLDYSALKADIRALLTDSQSWWPADWGTYIGLFIRMAWHSAGTYRTVDGRGGSGRGQQRFAPLNSWPDNVSLDKARRLLWPVKQKYGQKISWADLYILAGNVSLENSGFRTFGFGAGREDVWEPDMDVDWGNETEWLAHRHPESLANAPLGATEMGLIYVNPEGPEASGDPASAAPAIRATFGNMGMNDEEIVALIAGGHTLGKTHGAAAASHVGVDPEASPIEAQGFGWNNSHGSGVGADAITSGLEVVWTQTPTQWSNYFFENLFKYEWVKTHSPAGAIQYEAVNADDIIPDPFDPAKKRKPTMLVTDLTLRFDPEFEKISRRFLNDPQSFNEAFARAWFKLTHRDMGPKARYIGPEVPKEDLLWQDPLPQPTHQPTADDISELKAKIAASGLTVSQLVSAAWASASTFRGGDKRGGANGARLALAPQNSWAVNASVINDVLPKLQQIQQESGKASLADVIVLAGSVGIEMAAAAAGVSAQVPFTPGRVDARQDQTDVESFNVLQPLADGFRNYRRVQGGSSTETLLLDKAQQLTLSAPELTVLLGGLRVLGTNFDGSHHGVFTDRVGVLSNDFFVNLLDMRTAWRATDGSEEIFEGRDRQSGEVKYSATRADLVFGSNAILRALAEVYASSDAKQKFVTDFVAAWTKVMNLDRFDLQ</sequence>
<dbReference type="HAMAP" id="MF_01961">
    <property type="entry name" value="Catal_peroxid"/>
    <property type="match status" value="1"/>
</dbReference>
<evidence type="ECO:0000256" key="11">
    <source>
        <dbReference type="ARBA" id="ARBA00074141"/>
    </source>
</evidence>
<dbReference type="Gene3D" id="1.10.420.10">
    <property type="entry name" value="Peroxidase, domain 2"/>
    <property type="match status" value="2"/>
</dbReference>
<comment type="subunit">
    <text evidence="12">Homodimer or homotetramer.</text>
</comment>
<gene>
    <name evidence="12 16" type="primary">katG</name>
    <name evidence="16" type="ordered locus">PAJ_0203</name>
</gene>
<dbReference type="GO" id="GO:0042744">
    <property type="term" value="P:hydrogen peroxide catabolic process"/>
    <property type="evidence" value="ECO:0007669"/>
    <property type="project" value="UniProtKB-KW"/>
</dbReference>
<dbReference type="FunFam" id="1.10.520.10:FF:000002">
    <property type="entry name" value="Catalase-peroxidase"/>
    <property type="match status" value="1"/>
</dbReference>
<dbReference type="FunFam" id="1.10.420.10:FF:000004">
    <property type="entry name" value="Catalase-peroxidase"/>
    <property type="match status" value="1"/>
</dbReference>
<name>A0A0H3KX99_PANAA</name>
<dbReference type="eggNOG" id="COG0376">
    <property type="taxonomic scope" value="Bacteria"/>
</dbReference>
<dbReference type="GO" id="GO:0004096">
    <property type="term" value="F:catalase activity"/>
    <property type="evidence" value="ECO:0007669"/>
    <property type="project" value="UniProtKB-UniRule"/>
</dbReference>
<evidence type="ECO:0000256" key="6">
    <source>
        <dbReference type="ARBA" id="ARBA00023324"/>
    </source>
</evidence>
<organism evidence="16 17">
    <name type="scientific">Pantoea ananatis (strain AJ13355)</name>
    <dbReference type="NCBI Taxonomy" id="932677"/>
    <lineage>
        <taxon>Bacteria</taxon>
        <taxon>Pseudomonadati</taxon>
        <taxon>Pseudomonadota</taxon>
        <taxon>Gammaproteobacteria</taxon>
        <taxon>Enterobacterales</taxon>
        <taxon>Erwiniaceae</taxon>
        <taxon>Pantoea</taxon>
    </lineage>
</organism>
<dbReference type="InterPro" id="IPR000763">
    <property type="entry name" value="Catalase_peroxidase"/>
</dbReference>
<dbReference type="GO" id="GO:0070301">
    <property type="term" value="P:cellular response to hydrogen peroxide"/>
    <property type="evidence" value="ECO:0007669"/>
    <property type="project" value="TreeGrafter"/>
</dbReference>
<feature type="binding site" description="axial binding residue" evidence="12">
    <location>
        <position position="272"/>
    </location>
    <ligand>
        <name>heme b</name>
        <dbReference type="ChEBI" id="CHEBI:60344"/>
    </ligand>
    <ligandPart>
        <name>Fe</name>
        <dbReference type="ChEBI" id="CHEBI:18248"/>
    </ligandPart>
</feature>
<evidence type="ECO:0000256" key="13">
    <source>
        <dbReference type="RuleBase" id="RU003451"/>
    </source>
</evidence>
<reference evidence="17" key="1">
    <citation type="journal article" date="2012" name="Appl. Microbiol. Biotechnol.">
        <title>The complete genome sequence of Pantoea ananatis AJ13355, an organism with great biotechnological potential.</title>
        <authorList>
            <person name="Hara Y."/>
            <person name="Kadotani N."/>
            <person name="Izui H."/>
            <person name="Katashkina J.I."/>
            <person name="Kuvaeva T.M."/>
            <person name="Andreeva I.G."/>
            <person name="Golubeva L.I."/>
            <person name="Malko D.B."/>
            <person name="Makeev V.J."/>
            <person name="Mashko S.V."/>
            <person name="Kozlov Y.I."/>
        </authorList>
    </citation>
    <scope>NUCLEOTIDE SEQUENCE [LARGE SCALE GENOMIC DNA]</scope>
    <source>
        <strain evidence="17">AJ13355</strain>
    </source>
</reference>
<keyword evidence="6 12" id="KW-0376">Hydrogen peroxide</keyword>
<dbReference type="GO" id="GO:0005829">
    <property type="term" value="C:cytosol"/>
    <property type="evidence" value="ECO:0007669"/>
    <property type="project" value="UniProtKB-ARBA"/>
</dbReference>
<evidence type="ECO:0000256" key="9">
    <source>
        <dbReference type="ARBA" id="ARBA00060838"/>
    </source>
</evidence>
<feature type="site" description="Transition state stabilizer" evidence="12">
    <location>
        <position position="107"/>
    </location>
</feature>
<comment type="similarity">
    <text evidence="9 12 13">Belongs to the peroxidase family. Peroxidase/catalase subfamily.</text>
</comment>
<comment type="cofactor">
    <cofactor evidence="12">
        <name>heme b</name>
        <dbReference type="ChEBI" id="CHEBI:60344"/>
    </cofactor>
    <text evidence="12">Binds 1 heme b (iron(II)-protoporphyrin IX) group per dimer.</text>
</comment>
<keyword evidence="1 12" id="KW-0575">Peroxidase</keyword>
<dbReference type="KEGG" id="paj:PAJ_0203"/>
<dbReference type="GO" id="GO:0020037">
    <property type="term" value="F:heme binding"/>
    <property type="evidence" value="ECO:0007669"/>
    <property type="project" value="InterPro"/>
</dbReference>
<evidence type="ECO:0000256" key="8">
    <source>
        <dbReference type="ARBA" id="ARBA00051651"/>
    </source>
</evidence>
<dbReference type="Gene3D" id="1.10.520.10">
    <property type="match status" value="2"/>
</dbReference>
<dbReference type="OrthoDB" id="9759743at2"/>
<feature type="cross-link" description="Tryptophyl-tyrosyl-methioninium (Tyr-Met) (with Trp-110)" evidence="12">
    <location>
        <begin position="231"/>
        <end position="257"/>
    </location>
</feature>
<dbReference type="InterPro" id="IPR002016">
    <property type="entry name" value="Haem_peroxidase"/>
</dbReference>
<comment type="catalytic activity">
    <reaction evidence="7 12 13">
        <text>2 H2O2 = O2 + 2 H2O</text>
        <dbReference type="Rhea" id="RHEA:20309"/>
        <dbReference type="ChEBI" id="CHEBI:15377"/>
        <dbReference type="ChEBI" id="CHEBI:15379"/>
        <dbReference type="ChEBI" id="CHEBI:16240"/>
        <dbReference type="EC" id="1.11.1.21"/>
    </reaction>
</comment>
<comment type="catalytic activity">
    <reaction evidence="8 12 13">
        <text>H2O2 + AH2 = A + 2 H2O</text>
        <dbReference type="Rhea" id="RHEA:30275"/>
        <dbReference type="ChEBI" id="CHEBI:13193"/>
        <dbReference type="ChEBI" id="CHEBI:15377"/>
        <dbReference type="ChEBI" id="CHEBI:16240"/>
        <dbReference type="ChEBI" id="CHEBI:17499"/>
        <dbReference type="EC" id="1.11.1.21"/>
    </reaction>
</comment>
<keyword evidence="4 12" id="KW-0560">Oxidoreductase</keyword>
<dbReference type="FunFam" id="1.10.420.10:FF:000002">
    <property type="entry name" value="Catalase-peroxidase"/>
    <property type="match status" value="1"/>
</dbReference>
<dbReference type="EC" id="1.11.1.21" evidence="10 12"/>
<feature type="region of interest" description="Disordered" evidence="14">
    <location>
        <begin position="1"/>
        <end position="35"/>
    </location>
</feature>
<dbReference type="NCBIfam" id="NF011635">
    <property type="entry name" value="PRK15061.1"/>
    <property type="match status" value="1"/>
</dbReference>
<dbReference type="AlphaFoldDB" id="A0A0H3KX99"/>
<comment type="function">
    <text evidence="12">Bifunctional enzyme with both catalase and broad-spectrum peroxidase activity.</text>
</comment>
<dbReference type="PANTHER" id="PTHR30555">
    <property type="entry name" value="HYDROPEROXIDASE I, BIFUNCTIONAL CATALASE-PEROXIDASE"/>
    <property type="match status" value="1"/>
</dbReference>
<feature type="active site" description="Proton acceptor" evidence="12">
    <location>
        <position position="111"/>
    </location>
</feature>
<comment type="PTM">
    <text evidence="12">Formation of the three residue Trp-Tyr-Met cross-link is important for the catalase, but not the peroxidase activity of the enzyme.</text>
</comment>
<evidence type="ECO:0000256" key="4">
    <source>
        <dbReference type="ARBA" id="ARBA00023002"/>
    </source>
</evidence>
<evidence type="ECO:0000313" key="16">
    <source>
        <dbReference type="EMBL" id="BAK10283.1"/>
    </source>
</evidence>
<dbReference type="HOGENOM" id="CLU_025424_2_0_6"/>
<dbReference type="Pfam" id="PF00141">
    <property type="entry name" value="peroxidase"/>
    <property type="match status" value="2"/>
</dbReference>
<keyword evidence="3 12" id="KW-0479">Metal-binding</keyword>
<evidence type="ECO:0000256" key="7">
    <source>
        <dbReference type="ARBA" id="ARBA00049145"/>
    </source>
</evidence>
<dbReference type="PANTHER" id="PTHR30555:SF0">
    <property type="entry name" value="CATALASE-PEROXIDASE"/>
    <property type="match status" value="1"/>
</dbReference>
<evidence type="ECO:0000256" key="10">
    <source>
        <dbReference type="ARBA" id="ARBA00067012"/>
    </source>
</evidence>
<dbReference type="SUPFAM" id="SSF48113">
    <property type="entry name" value="Heme-dependent peroxidases"/>
    <property type="match status" value="2"/>
</dbReference>
<evidence type="ECO:0000256" key="14">
    <source>
        <dbReference type="SAM" id="MobiDB-lite"/>
    </source>
</evidence>
<dbReference type="GO" id="GO:0046872">
    <property type="term" value="F:metal ion binding"/>
    <property type="evidence" value="ECO:0007669"/>
    <property type="project" value="UniProtKB-KW"/>
</dbReference>
<proteinExistence type="inferred from homology"/>
<dbReference type="PRINTS" id="PR00460">
    <property type="entry name" value="BPEROXIDASE"/>
</dbReference>
<dbReference type="Proteomes" id="UP000006690">
    <property type="component" value="Chromosome"/>
</dbReference>
<evidence type="ECO:0000256" key="1">
    <source>
        <dbReference type="ARBA" id="ARBA00022559"/>
    </source>
</evidence>
<dbReference type="PATRIC" id="fig|553.3.peg.3466"/>
<feature type="cross-link" description="Tryptophyl-tyrosyl-methioninium (Trp-Tyr) (with Met-257)" evidence="12">
    <location>
        <begin position="110"/>
        <end position="231"/>
    </location>
</feature>
<dbReference type="EMBL" id="AP012032">
    <property type="protein sequence ID" value="BAK10283.1"/>
    <property type="molecule type" value="Genomic_DNA"/>
</dbReference>
<keyword evidence="5 12" id="KW-0408">Iron</keyword>
<protein>
    <recommendedName>
        <fullName evidence="11 12">Catalase-peroxidase</fullName>
        <shortName evidence="12">CP</shortName>
        <ecNumber evidence="10 12">1.11.1.21</ecNumber>
    </recommendedName>
    <alternativeName>
        <fullName evidence="12">Peroxidase/catalase</fullName>
    </alternativeName>
</protein>
<evidence type="ECO:0000256" key="2">
    <source>
        <dbReference type="ARBA" id="ARBA00022617"/>
    </source>
</evidence>
<dbReference type="PRINTS" id="PR00458">
    <property type="entry name" value="PEROXIDASE"/>
</dbReference>
<evidence type="ECO:0000256" key="12">
    <source>
        <dbReference type="HAMAP-Rule" id="MF_01961"/>
    </source>
</evidence>